<name>A0A8T0R059_PANVG</name>
<evidence type="ECO:0000313" key="3">
    <source>
        <dbReference type="EMBL" id="KAG2578997.1"/>
    </source>
</evidence>
<dbReference type="EMBL" id="CM029048">
    <property type="protein sequence ID" value="KAG2578997.1"/>
    <property type="molecule type" value="Genomic_DNA"/>
</dbReference>
<reference evidence="3" key="1">
    <citation type="submission" date="2020-05" db="EMBL/GenBank/DDBJ databases">
        <title>WGS assembly of Panicum virgatum.</title>
        <authorList>
            <person name="Lovell J.T."/>
            <person name="Jenkins J."/>
            <person name="Shu S."/>
            <person name="Juenger T.E."/>
            <person name="Schmutz J."/>
        </authorList>
    </citation>
    <scope>NUCLEOTIDE SEQUENCE</scope>
    <source>
        <strain evidence="3">AP13</strain>
    </source>
</reference>
<dbReference type="InterPro" id="IPR013729">
    <property type="entry name" value="MBF1_N"/>
</dbReference>
<dbReference type="AlphaFoldDB" id="A0A8T0R059"/>
<protein>
    <recommendedName>
        <fullName evidence="2">Multiprotein bridging factor 1 N-terminal domain-containing protein</fullName>
    </recommendedName>
</protein>
<evidence type="ECO:0000256" key="1">
    <source>
        <dbReference type="SAM" id="MobiDB-lite"/>
    </source>
</evidence>
<evidence type="ECO:0000313" key="4">
    <source>
        <dbReference type="Proteomes" id="UP000823388"/>
    </source>
</evidence>
<dbReference type="Proteomes" id="UP000823388">
    <property type="component" value="Chromosome 6N"/>
</dbReference>
<feature type="region of interest" description="Disordered" evidence="1">
    <location>
        <begin position="36"/>
        <end position="68"/>
    </location>
</feature>
<keyword evidence="4" id="KW-1185">Reference proteome</keyword>
<sequence>MAGTGPIRQDWELVEKDEKAVNAECRSGAEIETTKKYNAGSNEAASSGTSLDTKRLDDDTENLARPSEDAVIDDWARDAAEPMFVDSGAAHAEVAAVDPTVNAPSSSAAEGVKEIQSSLQSLKLKAHVAAQDALEVEDEVEDTKRHLNVVFIGHVDVVSLW</sequence>
<evidence type="ECO:0000259" key="2">
    <source>
        <dbReference type="Pfam" id="PF08523"/>
    </source>
</evidence>
<accession>A0A8T0R059</accession>
<gene>
    <name evidence="3" type="ORF">PVAP13_6NG144400</name>
</gene>
<organism evidence="3 4">
    <name type="scientific">Panicum virgatum</name>
    <name type="common">Blackwell switchgrass</name>
    <dbReference type="NCBI Taxonomy" id="38727"/>
    <lineage>
        <taxon>Eukaryota</taxon>
        <taxon>Viridiplantae</taxon>
        <taxon>Streptophyta</taxon>
        <taxon>Embryophyta</taxon>
        <taxon>Tracheophyta</taxon>
        <taxon>Spermatophyta</taxon>
        <taxon>Magnoliopsida</taxon>
        <taxon>Liliopsida</taxon>
        <taxon>Poales</taxon>
        <taxon>Poaceae</taxon>
        <taxon>PACMAD clade</taxon>
        <taxon>Panicoideae</taxon>
        <taxon>Panicodae</taxon>
        <taxon>Paniceae</taxon>
        <taxon>Panicinae</taxon>
        <taxon>Panicum</taxon>
        <taxon>Panicum sect. Hiantes</taxon>
    </lineage>
</organism>
<proteinExistence type="predicted"/>
<feature type="domain" description="Multiprotein bridging factor 1 N-terminal" evidence="2">
    <location>
        <begin position="14"/>
        <end position="64"/>
    </location>
</feature>
<comment type="caution">
    <text evidence="3">The sequence shown here is derived from an EMBL/GenBank/DDBJ whole genome shotgun (WGS) entry which is preliminary data.</text>
</comment>
<feature type="compositionally biased region" description="Polar residues" evidence="1">
    <location>
        <begin position="39"/>
        <end position="51"/>
    </location>
</feature>
<dbReference type="Pfam" id="PF08523">
    <property type="entry name" value="MBF1"/>
    <property type="match status" value="1"/>
</dbReference>